<evidence type="ECO:0000313" key="1">
    <source>
        <dbReference type="EMBL" id="SFT91817.1"/>
    </source>
</evidence>
<organism evidence="1 2">
    <name type="scientific">Lishizhenia tianjinensis</name>
    <dbReference type="NCBI Taxonomy" id="477690"/>
    <lineage>
        <taxon>Bacteria</taxon>
        <taxon>Pseudomonadati</taxon>
        <taxon>Bacteroidota</taxon>
        <taxon>Flavobacteriia</taxon>
        <taxon>Flavobacteriales</taxon>
        <taxon>Crocinitomicaceae</taxon>
        <taxon>Lishizhenia</taxon>
    </lineage>
</organism>
<evidence type="ECO:0008006" key="3">
    <source>
        <dbReference type="Google" id="ProtNLM"/>
    </source>
</evidence>
<sequence length="249" mass="29139">MKKIKTSIYFALLITGFFVTACENRKLEEIPRGKPSLIIGDQFNYGIDSILLFPIGCSYKPEISGEIEKANSSKLRSFGFKENNSNFYDMNAQKEFVNRNQQDFDIRNILFHDLDQNTSFPLTEDSLHILSFGVHYEFERNLIFYRVVKKDYNLDQIYNDEDAVALFTSDLYGKNFTQITPFSEKFVSYMYYEKSNSLMLKTIIDNNQDKIYSNTDETNFRSITLDSLGLAQNIFTDELKDKLRKQMEN</sequence>
<gene>
    <name evidence="1" type="ORF">SAMN05216474_3166</name>
</gene>
<dbReference type="RefSeq" id="WP_090253436.1">
    <property type="nucleotide sequence ID" value="NZ_FPAS01000011.1"/>
</dbReference>
<name>A0A1I7BXC4_9FLAO</name>
<protein>
    <recommendedName>
        <fullName evidence="3">Lipoprotein</fullName>
    </recommendedName>
</protein>
<keyword evidence="2" id="KW-1185">Reference proteome</keyword>
<evidence type="ECO:0000313" key="2">
    <source>
        <dbReference type="Proteomes" id="UP000236454"/>
    </source>
</evidence>
<dbReference type="EMBL" id="FPAS01000011">
    <property type="protein sequence ID" value="SFT91817.1"/>
    <property type="molecule type" value="Genomic_DNA"/>
</dbReference>
<dbReference type="Proteomes" id="UP000236454">
    <property type="component" value="Unassembled WGS sequence"/>
</dbReference>
<accession>A0A1I7BXC4</accession>
<reference evidence="1 2" key="1">
    <citation type="submission" date="2016-10" db="EMBL/GenBank/DDBJ databases">
        <authorList>
            <person name="de Groot N.N."/>
        </authorList>
    </citation>
    <scope>NUCLEOTIDE SEQUENCE [LARGE SCALE GENOMIC DNA]</scope>
    <source>
        <strain evidence="1 2">CGMCC 1.7005</strain>
    </source>
</reference>
<proteinExistence type="predicted"/>
<dbReference type="AlphaFoldDB" id="A0A1I7BXC4"/>
<dbReference type="PROSITE" id="PS51257">
    <property type="entry name" value="PROKAR_LIPOPROTEIN"/>
    <property type="match status" value="1"/>
</dbReference>
<dbReference type="OrthoDB" id="795272at2"/>